<dbReference type="InterPro" id="IPR043502">
    <property type="entry name" value="DNA/RNA_pol_sf"/>
</dbReference>
<evidence type="ECO:0000313" key="4">
    <source>
        <dbReference type="Proteomes" id="UP001227230"/>
    </source>
</evidence>
<sequence length="185" mass="20862">MVSNKHLVLGLINLVFFFLNVDFFCSLADPSLFIFHFNLGTLILLLYVDDILLTSSSITLVSTFIQLLSSGFVMKDLGQIHHFLGIEISQTFDGLHLFQSHYALTILERANMVDCKPMSTPLEAKTRTSSNNVLLEDPSYFRGLVVTVPNPHETRFFIQCELCITIHACSHCRAFKNGSEDLKIC</sequence>
<proteinExistence type="predicted"/>
<organism evidence="3 4">
    <name type="scientific">Vitis vinifera</name>
    <name type="common">Grape</name>
    <dbReference type="NCBI Taxonomy" id="29760"/>
    <lineage>
        <taxon>Eukaryota</taxon>
        <taxon>Viridiplantae</taxon>
        <taxon>Streptophyta</taxon>
        <taxon>Embryophyta</taxon>
        <taxon>Tracheophyta</taxon>
        <taxon>Spermatophyta</taxon>
        <taxon>Magnoliopsida</taxon>
        <taxon>eudicotyledons</taxon>
        <taxon>Gunneridae</taxon>
        <taxon>Pentapetalae</taxon>
        <taxon>rosids</taxon>
        <taxon>Vitales</taxon>
        <taxon>Vitaceae</taxon>
        <taxon>Viteae</taxon>
        <taxon>Vitis</taxon>
    </lineage>
</organism>
<dbReference type="Pfam" id="PF07727">
    <property type="entry name" value="RVT_2"/>
    <property type="match status" value="1"/>
</dbReference>
<protein>
    <recommendedName>
        <fullName evidence="2">Reverse transcriptase Ty1/copia-type domain-containing protein</fullName>
    </recommendedName>
</protein>
<feature type="domain" description="Reverse transcriptase Ty1/copia-type" evidence="2">
    <location>
        <begin position="25"/>
        <end position="123"/>
    </location>
</feature>
<keyword evidence="4" id="KW-1185">Reference proteome</keyword>
<keyword evidence="1" id="KW-0472">Membrane</keyword>
<evidence type="ECO:0000256" key="1">
    <source>
        <dbReference type="SAM" id="Phobius"/>
    </source>
</evidence>
<keyword evidence="1" id="KW-1133">Transmembrane helix</keyword>
<dbReference type="SUPFAM" id="SSF56672">
    <property type="entry name" value="DNA/RNA polymerases"/>
    <property type="match status" value="1"/>
</dbReference>
<name>A0ABY9BES9_VITVI</name>
<evidence type="ECO:0000313" key="3">
    <source>
        <dbReference type="EMBL" id="WJZ81291.1"/>
    </source>
</evidence>
<dbReference type="InterPro" id="IPR013103">
    <property type="entry name" value="RVT_2"/>
</dbReference>
<reference evidence="3 4" key="1">
    <citation type="journal article" date="2023" name="Hortic Res">
        <title>The complete reference genome for grapevine (Vitis vinifera L.) genetics and breeding.</title>
        <authorList>
            <person name="Shi X."/>
            <person name="Cao S."/>
            <person name="Wang X."/>
            <person name="Huang S."/>
            <person name="Wang Y."/>
            <person name="Liu Z."/>
            <person name="Liu W."/>
            <person name="Leng X."/>
            <person name="Peng Y."/>
            <person name="Wang N."/>
            <person name="Wang Y."/>
            <person name="Ma Z."/>
            <person name="Xu X."/>
            <person name="Zhang F."/>
            <person name="Xue H."/>
            <person name="Zhong H."/>
            <person name="Wang Y."/>
            <person name="Zhang K."/>
            <person name="Velt A."/>
            <person name="Avia K."/>
            <person name="Holtgrawe D."/>
            <person name="Grimplet J."/>
            <person name="Matus J.T."/>
            <person name="Ware D."/>
            <person name="Wu X."/>
            <person name="Wang H."/>
            <person name="Liu C."/>
            <person name="Fang Y."/>
            <person name="Rustenholz C."/>
            <person name="Cheng Z."/>
            <person name="Xiao H."/>
            <person name="Zhou Y."/>
        </authorList>
    </citation>
    <scope>NUCLEOTIDE SEQUENCE [LARGE SCALE GENOMIC DNA]</scope>
    <source>
        <strain evidence="4">cv. Pinot noir / PN40024</strain>
        <tissue evidence="3">Leaf</tissue>
    </source>
</reference>
<feature type="transmembrane region" description="Helical" evidence="1">
    <location>
        <begin position="54"/>
        <end position="74"/>
    </location>
</feature>
<feature type="transmembrane region" description="Helical" evidence="1">
    <location>
        <begin position="6"/>
        <end position="25"/>
    </location>
</feature>
<keyword evidence="1" id="KW-0812">Transmembrane</keyword>
<gene>
    <name evidence="3" type="ORF">VitviT2T_001140</name>
</gene>
<dbReference type="EMBL" id="CP126648">
    <property type="protein sequence ID" value="WJZ81291.1"/>
    <property type="molecule type" value="Genomic_DNA"/>
</dbReference>
<accession>A0ABY9BES9</accession>
<dbReference type="Proteomes" id="UP001227230">
    <property type="component" value="Chromosome 1"/>
</dbReference>
<evidence type="ECO:0000259" key="2">
    <source>
        <dbReference type="Pfam" id="PF07727"/>
    </source>
</evidence>